<keyword evidence="17" id="KW-1185">Reference proteome</keyword>
<feature type="compositionally biased region" description="Basic residues" evidence="14">
    <location>
        <begin position="1"/>
        <end position="12"/>
    </location>
</feature>
<feature type="compositionally biased region" description="Basic residues" evidence="14">
    <location>
        <begin position="21"/>
        <end position="38"/>
    </location>
</feature>
<dbReference type="GO" id="GO:0070579">
    <property type="term" value="F:DNA 5-methylcytosine dioxygenase activity"/>
    <property type="evidence" value="ECO:0007669"/>
    <property type="project" value="UniProtKB-UniRule"/>
</dbReference>
<dbReference type="PANTHER" id="PTHR23358">
    <property type="entry name" value="METHYLCYTOSINE DIOXYGENASE TET"/>
    <property type="match status" value="1"/>
</dbReference>
<keyword evidence="9 13" id="KW-0408">Iron</keyword>
<comment type="subcellular location">
    <subcellularLocation>
        <location evidence="1">Chromosome</location>
    </subcellularLocation>
</comment>
<feature type="compositionally biased region" description="Low complexity" evidence="14">
    <location>
        <begin position="39"/>
        <end position="48"/>
    </location>
</feature>
<accession>A0A7K5HU29</accession>
<dbReference type="GO" id="GO:0141166">
    <property type="term" value="P:chromosomal 5-methylcytosine DNA demethylation pathway"/>
    <property type="evidence" value="ECO:0007669"/>
    <property type="project" value="UniProtKB-UniRule"/>
</dbReference>
<dbReference type="EMBL" id="VYZB01000319">
    <property type="protein sequence ID" value="NWS72850.1"/>
    <property type="molecule type" value="Genomic_DNA"/>
</dbReference>
<evidence type="ECO:0000256" key="14">
    <source>
        <dbReference type="SAM" id="MobiDB-lite"/>
    </source>
</evidence>
<feature type="compositionally biased region" description="Polar residues" evidence="14">
    <location>
        <begin position="209"/>
        <end position="220"/>
    </location>
</feature>
<evidence type="ECO:0000256" key="2">
    <source>
        <dbReference type="ARBA" id="ARBA00007502"/>
    </source>
</evidence>
<protein>
    <recommendedName>
        <fullName evidence="13">Methylcytosine dioxygenase TET</fullName>
        <ecNumber evidence="13">1.14.11.80</ecNumber>
    </recommendedName>
</protein>
<comment type="catalytic activity">
    <reaction evidence="11 13">
        <text>a 5-hydroxymethyl-2'-deoxycytidine in DNA + 2-oxoglutarate + O2 = a 5-formyl-2'-deoxycytidine in DNA + succinate + CO2 + H2O</text>
        <dbReference type="Rhea" id="RHEA:53828"/>
        <dbReference type="Rhea" id="RHEA-COMP:13315"/>
        <dbReference type="Rhea" id="RHEA-COMP:13656"/>
        <dbReference type="ChEBI" id="CHEBI:15377"/>
        <dbReference type="ChEBI" id="CHEBI:15379"/>
        <dbReference type="ChEBI" id="CHEBI:16526"/>
        <dbReference type="ChEBI" id="CHEBI:16810"/>
        <dbReference type="ChEBI" id="CHEBI:30031"/>
        <dbReference type="ChEBI" id="CHEBI:136731"/>
        <dbReference type="ChEBI" id="CHEBI:137731"/>
        <dbReference type="EC" id="1.14.11.80"/>
    </reaction>
</comment>
<feature type="non-terminal residue" evidence="16">
    <location>
        <position position="1"/>
    </location>
</feature>
<evidence type="ECO:0000256" key="1">
    <source>
        <dbReference type="ARBA" id="ARBA00004286"/>
    </source>
</evidence>
<keyword evidence="5 12" id="KW-0863">Zinc-finger</keyword>
<keyword evidence="7 13" id="KW-0223">Dioxygenase</keyword>
<dbReference type="Pfam" id="PF12851">
    <property type="entry name" value="Tet_JBP"/>
    <property type="match status" value="1"/>
</dbReference>
<evidence type="ECO:0000256" key="10">
    <source>
        <dbReference type="ARBA" id="ARBA00047840"/>
    </source>
</evidence>
<comment type="cofactor">
    <cofactor evidence="13">
        <name>Zn(2+)</name>
        <dbReference type="ChEBI" id="CHEBI:29105"/>
    </cofactor>
    <text evidence="13">The zinc ions have a structural role.</text>
</comment>
<dbReference type="InterPro" id="IPR046942">
    <property type="entry name" value="TET_oxygenase"/>
</dbReference>
<name>A0A7K5HU29_CROSL</name>
<dbReference type="InterPro" id="IPR040175">
    <property type="entry name" value="TET1/2/3"/>
</dbReference>
<comment type="catalytic activity">
    <reaction evidence="13">
        <text>a 5-methyl-2'-deoxycytidine in DNA + 2-oxoglutarate + O2 = a 5-hydroxymethyl-2'-deoxycytidine in DNA + succinate + CO2</text>
        <dbReference type="Rhea" id="RHEA:52636"/>
        <dbReference type="Rhea" id="RHEA-COMP:11370"/>
        <dbReference type="Rhea" id="RHEA-COMP:13315"/>
        <dbReference type="ChEBI" id="CHEBI:15379"/>
        <dbReference type="ChEBI" id="CHEBI:16526"/>
        <dbReference type="ChEBI" id="CHEBI:16810"/>
        <dbReference type="ChEBI" id="CHEBI:30031"/>
        <dbReference type="ChEBI" id="CHEBI:85454"/>
        <dbReference type="ChEBI" id="CHEBI:136731"/>
        <dbReference type="EC" id="1.14.11.80"/>
    </reaction>
</comment>
<proteinExistence type="inferred from homology"/>
<reference evidence="16 17" key="1">
    <citation type="submission" date="2019-09" db="EMBL/GenBank/DDBJ databases">
        <title>Bird 10,000 Genomes (B10K) Project - Family phase.</title>
        <authorList>
            <person name="Zhang G."/>
        </authorList>
    </citation>
    <scope>NUCLEOTIDE SEQUENCE [LARGE SCALE GENOMIC DNA]</scope>
    <source>
        <strain evidence="16">B10K-DU-003-44</strain>
        <tissue evidence="16">Muscle</tissue>
    </source>
</reference>
<evidence type="ECO:0000313" key="17">
    <source>
        <dbReference type="Proteomes" id="UP000549499"/>
    </source>
</evidence>
<keyword evidence="6 13" id="KW-0862">Zinc</keyword>
<dbReference type="GO" id="GO:0040029">
    <property type="term" value="P:epigenetic regulation of gene expression"/>
    <property type="evidence" value="ECO:0007669"/>
    <property type="project" value="InterPro"/>
</dbReference>
<evidence type="ECO:0000256" key="11">
    <source>
        <dbReference type="ARBA" id="ARBA00049431"/>
    </source>
</evidence>
<feature type="compositionally biased region" description="Low complexity" evidence="14">
    <location>
        <begin position="1998"/>
        <end position="2009"/>
    </location>
</feature>
<evidence type="ECO:0000256" key="8">
    <source>
        <dbReference type="ARBA" id="ARBA00023002"/>
    </source>
</evidence>
<dbReference type="InterPro" id="IPR002857">
    <property type="entry name" value="Znf_CXXC"/>
</dbReference>
<comment type="similarity">
    <text evidence="2 13">Belongs to the TET family.</text>
</comment>
<comment type="catalytic activity">
    <reaction evidence="10 13">
        <text>a 5-formyl-2'-deoxycytidine in DNA + 2-oxoglutarate + O2 = a 5-carboxyl-2'-deoxycytidine in DNA + succinate + CO2 + H(+)</text>
        <dbReference type="Rhea" id="RHEA:53832"/>
        <dbReference type="Rhea" id="RHEA-COMP:13656"/>
        <dbReference type="Rhea" id="RHEA-COMP:13657"/>
        <dbReference type="ChEBI" id="CHEBI:15378"/>
        <dbReference type="ChEBI" id="CHEBI:15379"/>
        <dbReference type="ChEBI" id="CHEBI:16526"/>
        <dbReference type="ChEBI" id="CHEBI:16810"/>
        <dbReference type="ChEBI" id="CHEBI:30031"/>
        <dbReference type="ChEBI" id="CHEBI:137731"/>
        <dbReference type="ChEBI" id="CHEBI:137732"/>
        <dbReference type="EC" id="1.14.11.80"/>
    </reaction>
</comment>
<feature type="region of interest" description="Disordered" evidence="14">
    <location>
        <begin position="187"/>
        <end position="221"/>
    </location>
</feature>
<feature type="compositionally biased region" description="Polar residues" evidence="14">
    <location>
        <begin position="1981"/>
        <end position="1997"/>
    </location>
</feature>
<dbReference type="Proteomes" id="UP000549499">
    <property type="component" value="Unassembled WGS sequence"/>
</dbReference>
<feature type="compositionally biased region" description="Polar residues" evidence="14">
    <location>
        <begin position="2154"/>
        <end position="2163"/>
    </location>
</feature>
<dbReference type="GO" id="GO:0045944">
    <property type="term" value="P:positive regulation of transcription by RNA polymerase II"/>
    <property type="evidence" value="ECO:0007669"/>
    <property type="project" value="TreeGrafter"/>
</dbReference>
<comment type="cofactor">
    <cofactor evidence="13">
        <name>Fe(2+)</name>
        <dbReference type="ChEBI" id="CHEBI:29033"/>
    </cofactor>
    <text evidence="13">Binds 1 Fe(2+) ion per subunit.</text>
</comment>
<evidence type="ECO:0000256" key="9">
    <source>
        <dbReference type="ARBA" id="ARBA00023004"/>
    </source>
</evidence>
<comment type="caution">
    <text evidence="16">The sequence shown here is derived from an EMBL/GenBank/DDBJ whole genome shotgun (WGS) entry which is preliminary data.</text>
</comment>
<sequence>ADMAHHARPSRLVKKEELGKRKNNQGKKKSSQVRKKTAKTSTKAVSTGKSKKPAQEKDVKKKQQEKKPIMSSSGRLLRSSITRTLSGASWVTLEKADNILFHNQDSFNINGFTMSLRNRSFSRRLSQTPIAKPRKAAAQKRLETKEKYEQEALAVVEEKNIEAGERVLEQDLAQNELAPLPVEDAPCSAGQEPATTCASQDEEVGIPETNDSIPSSQVTADDSEASEVKYEHETLPCEQTPSDVDTGSLAETFVEGAVPVLPSSSDSVITSESNSVCAETPFNLVPNSKEPDSSSVNTSDLSSAVLLEGSVPLAQSDIGAESDLVLPSEEQDSNSVPIVTSEFNSQEHLLADASLLVESCLKAGWDLESENKDVCSNSSSVAATESNSFLHFEGASSLTESHMKLLVDFVPVHKELDSNLDLSCTSEISESYSKNLFTVCEPVSDTSLNNIQVEDIEQLVKCMDAETLTLNSGCVPTSSPDLEKSTVDKISGENSGQFSEGFVSELPSSTEISALASEKAINADLPADSRLQHTDYSSQLGSVGVSLNLVQDNVSDSIEAVEASGPSSLKNPAGDCPVPYSSLLPMLEKKKRRRCGVCEPCLRKTNCEECSCCRKRKTSHRICKKRKCEELKKPPPPITLPFEVLTENKRPQRRKQRVLKANLENKPVNGRRPELMECSICGHGEKYRVKTNQAVPIENVQSKEKERMTGLEAEKWAHNEKPSFGVHVNGDIHGTVTGNEHLRNAEEGERAVSPSQIAEPKKSFAQTIKNGIKPLHYSPPEAVTSLKKIPGEERTEFTNNSHTQWMKSTNLNHIVNTLTTGIGCVHPEKQGNVLIKEENCTCSIFQDSDKSLLQTGSISHLQESLCCPLLPEEEGCVGEDGFKIPKAETRCEDSSLQPTFLSLIKNRNLTVEQVVAIEALTQLSEAPLETTSPAKTECTEETTSNLLHSYKRDISSSFTSSALKEIKDTYLQNEQQLLAHCAHSQKQLPNKAVLYNGQGSVSELRDKPANLAGEMYKLQLSSRDTKTLSDLTSNAKSCSGYVTKKNYTRDPVSLAQYCNASHNVQQTSNNLETLGQLEQKPTCNDLNLEANSLIKEGGIHSQDEEDVATQLTQLAALIESNQTNPEQKNDIKASLLNLISHERQPKYNQNLLQKKEAVFLKHNYSSLLLKQKQPTNKKGNAVPWKPRHKKKPQEARYQQNNQNHLELLSCQRSELQDIWMSSKLHKLGQTMPQDSRIAQSEKKSPRTKVQRALNQNTLASQEKTRLFLPQTQIKFHRCLPEVSQEKKKDSDLSSRNPLAVSQLKTASLLNRPSENLQMFTQKCNSQVQQTANVSQAHPLPQTFNQSNLRANETHSEDRAYIQQGAVKQQVDPKSQVLPVPCGGAQVPGAVRALRNTECAGEVTVLTSTSLGTDHPQSTGDSGCSPAKNTLSSFLESPMKFLDTPTKNLIDTPTKKGQSELPTCDCVEQIIEKDEGPYYTHLGTGPSVAAVREIMENRYGAKGSAVRIEVVVYTGKEGKSSQGCPIAKWVIRRSSDEEKLLCLVRQRAGHHCQTAVIVILILAWEGIPHLLADTLYKELTQSLRKYGCPTSRRCALNEDRTCACQGLDPETCGASFSFGCSWSMYFNGCKFARSKNPRKFRLLTDDPKQEELLENNLQTLATDVAPVYKRLAPEAFQNQVENEHMGPDCRLGSKDGRPFSGVTACIDFCAHAHKDTHNMHNGSTVVCTLTKEDNRRVGVIPSDEQLHVLPLYKISQTDEFGTEEGLEAKIKAGAIQVLTAFPREVRMLAEPLRATKKKKPDTRRTSSEKQPLIDKKYSTPVKLKTEAPENLGNTLHCLGNKTDALKPGIKTEPSDHLYAMKHASNTTKNCSLLKQYTASSPFKVDGLHPYPPLAHKPGLTAVTNLQQDFSVPYGYFECSSKQPHVTPYVNCKNFDVSVKDYTGILLNDKMNGVPPILPEVTAPGPPAHKDPLPTILEHQPDKQNCQPQLDNSPSSQMISSSDLSVPLSSPAKDAVGNEADCSHGCPVEKGSSHREQMCGFDCADEKQSSALGQPTDSEEKAEELWSDSEHNFLDDDIGGVAVAPSHGSILIECARRELHATTPIKKPNRNHPTRISLVFYQHKNLNEPKHGLAMWEAKMAERAKEKEKEAERLGTENTELNSSSRKTKQTSENRDIFYEDNEFNQIPSRRALTVTKDNVITVSSYALTRVAGPYNHWA</sequence>
<dbReference type="GO" id="GO:0008270">
    <property type="term" value="F:zinc ion binding"/>
    <property type="evidence" value="ECO:0007669"/>
    <property type="project" value="UniProtKB-UniRule"/>
</dbReference>
<feature type="non-terminal residue" evidence="16">
    <location>
        <position position="2217"/>
    </location>
</feature>
<feature type="region of interest" description="Disordered" evidence="14">
    <location>
        <begin position="1958"/>
        <end position="2017"/>
    </location>
</feature>
<evidence type="ECO:0000256" key="3">
    <source>
        <dbReference type="ARBA" id="ARBA00022454"/>
    </source>
</evidence>
<dbReference type="CDD" id="cd18895">
    <property type="entry name" value="TET1"/>
    <property type="match status" value="1"/>
</dbReference>
<evidence type="ECO:0000256" key="13">
    <source>
        <dbReference type="RuleBase" id="RU367064"/>
    </source>
</evidence>
<keyword evidence="8 13" id="KW-0560">Oxidoreductase</keyword>
<feature type="compositionally biased region" description="Basic and acidic residues" evidence="14">
    <location>
        <begin position="2142"/>
        <end position="2153"/>
    </location>
</feature>
<evidence type="ECO:0000313" key="16">
    <source>
        <dbReference type="EMBL" id="NWS72850.1"/>
    </source>
</evidence>
<evidence type="ECO:0000256" key="6">
    <source>
        <dbReference type="ARBA" id="ARBA00022833"/>
    </source>
</evidence>
<dbReference type="GO" id="GO:0003677">
    <property type="term" value="F:DNA binding"/>
    <property type="evidence" value="ECO:0007669"/>
    <property type="project" value="InterPro"/>
</dbReference>
<evidence type="ECO:0000256" key="4">
    <source>
        <dbReference type="ARBA" id="ARBA00022723"/>
    </source>
</evidence>
<dbReference type="SMART" id="SM01333">
    <property type="entry name" value="Tet_JBP"/>
    <property type="match status" value="1"/>
</dbReference>
<dbReference type="GO" id="GO:0005694">
    <property type="term" value="C:chromosome"/>
    <property type="evidence" value="ECO:0007669"/>
    <property type="project" value="UniProtKB-SubCell"/>
</dbReference>
<organism evidence="16 17">
    <name type="scientific">Crotophaga sulcirostris</name>
    <name type="common">Groove-billed ani</name>
    <dbReference type="NCBI Taxonomy" id="33598"/>
    <lineage>
        <taxon>Eukaryota</taxon>
        <taxon>Metazoa</taxon>
        <taxon>Chordata</taxon>
        <taxon>Craniata</taxon>
        <taxon>Vertebrata</taxon>
        <taxon>Euteleostomi</taxon>
        <taxon>Archelosauria</taxon>
        <taxon>Archosauria</taxon>
        <taxon>Dinosauria</taxon>
        <taxon>Saurischia</taxon>
        <taxon>Theropoda</taxon>
        <taxon>Coelurosauria</taxon>
        <taxon>Aves</taxon>
        <taxon>Neognathae</taxon>
        <taxon>Neoaves</taxon>
        <taxon>Otidimorphae</taxon>
        <taxon>Cuculiformes</taxon>
        <taxon>Crotophagidae</taxon>
        <taxon>Crotophaga</taxon>
    </lineage>
</organism>
<feature type="region of interest" description="Disordered" evidence="14">
    <location>
        <begin position="2142"/>
        <end position="2172"/>
    </location>
</feature>
<feature type="region of interest" description="Disordered" evidence="14">
    <location>
        <begin position="1171"/>
        <end position="1196"/>
    </location>
</feature>
<keyword evidence="3" id="KW-0158">Chromosome</keyword>
<keyword evidence="4 13" id="KW-0479">Metal-binding</keyword>
<dbReference type="OrthoDB" id="8854879at2759"/>
<comment type="function">
    <text evidence="13">Dioxygenase that catalyzes the conversion of the modified genomic base 5-methylcytosine (5mC) into 5-hydroxymethylcytosine (5hmC) and plays a key role in epigenetic chromatin reprogramming during embryonic development.</text>
</comment>
<evidence type="ECO:0000256" key="12">
    <source>
        <dbReference type="PROSITE-ProRule" id="PRU00509"/>
    </source>
</evidence>
<dbReference type="GO" id="GO:0005634">
    <property type="term" value="C:nucleus"/>
    <property type="evidence" value="ECO:0007669"/>
    <property type="project" value="UniProtKB-UniRule"/>
</dbReference>
<gene>
    <name evidence="16" type="primary">Tet1</name>
    <name evidence="16" type="ORF">CROSUL_R08443</name>
</gene>
<feature type="region of interest" description="Disordered" evidence="14">
    <location>
        <begin position="1"/>
        <end position="75"/>
    </location>
</feature>
<dbReference type="PANTHER" id="PTHR23358:SF2">
    <property type="entry name" value="METHYLCYTOSINE DIOXYGENASE TET1"/>
    <property type="match status" value="1"/>
</dbReference>
<evidence type="ECO:0000256" key="5">
    <source>
        <dbReference type="ARBA" id="ARBA00022771"/>
    </source>
</evidence>
<dbReference type="PROSITE" id="PS51058">
    <property type="entry name" value="ZF_CXXC"/>
    <property type="match status" value="1"/>
</dbReference>
<feature type="compositionally biased region" description="Basic and acidic residues" evidence="14">
    <location>
        <begin position="53"/>
        <end position="68"/>
    </location>
</feature>
<dbReference type="InterPro" id="IPR024779">
    <property type="entry name" value="2OGFeDO_JBP1/TET_oxygenase_dom"/>
</dbReference>
<evidence type="ECO:0000259" key="15">
    <source>
        <dbReference type="PROSITE" id="PS51058"/>
    </source>
</evidence>
<feature type="domain" description="CXXC-type" evidence="15">
    <location>
        <begin position="588"/>
        <end position="629"/>
    </location>
</feature>
<evidence type="ECO:0000256" key="7">
    <source>
        <dbReference type="ARBA" id="ARBA00022964"/>
    </source>
</evidence>
<feature type="region of interest" description="Disordered" evidence="14">
    <location>
        <begin position="1229"/>
        <end position="1248"/>
    </location>
</feature>
<dbReference type="EC" id="1.14.11.80" evidence="13"/>